<feature type="region of interest" description="Disordered" evidence="1">
    <location>
        <begin position="1"/>
        <end position="24"/>
    </location>
</feature>
<accession>A0ABR2F545</accession>
<keyword evidence="3" id="KW-1185">Reference proteome</keyword>
<dbReference type="EMBL" id="JBBPBM010000008">
    <property type="protein sequence ID" value="KAK8572136.1"/>
    <property type="molecule type" value="Genomic_DNA"/>
</dbReference>
<organism evidence="2 3">
    <name type="scientific">Hibiscus sabdariffa</name>
    <name type="common">roselle</name>
    <dbReference type="NCBI Taxonomy" id="183260"/>
    <lineage>
        <taxon>Eukaryota</taxon>
        <taxon>Viridiplantae</taxon>
        <taxon>Streptophyta</taxon>
        <taxon>Embryophyta</taxon>
        <taxon>Tracheophyta</taxon>
        <taxon>Spermatophyta</taxon>
        <taxon>Magnoliopsida</taxon>
        <taxon>eudicotyledons</taxon>
        <taxon>Gunneridae</taxon>
        <taxon>Pentapetalae</taxon>
        <taxon>rosids</taxon>
        <taxon>malvids</taxon>
        <taxon>Malvales</taxon>
        <taxon>Malvaceae</taxon>
        <taxon>Malvoideae</taxon>
        <taxon>Hibiscus</taxon>
    </lineage>
</organism>
<name>A0ABR2F545_9ROSI</name>
<sequence length="75" mass="8680">MLREEVKLHGRIRGKKQWSGMKEGERQKLGKFRNRRLMQKQMQLGGLMEKLMETIQSISGLPLILLSPSLNFNGV</sequence>
<reference evidence="2 3" key="1">
    <citation type="journal article" date="2024" name="G3 (Bethesda)">
        <title>Genome assembly of Hibiscus sabdariffa L. provides insights into metabolisms of medicinal natural products.</title>
        <authorList>
            <person name="Kim T."/>
        </authorList>
    </citation>
    <scope>NUCLEOTIDE SEQUENCE [LARGE SCALE GENOMIC DNA]</scope>
    <source>
        <strain evidence="2">TK-2024</strain>
        <tissue evidence="2">Old leaves</tissue>
    </source>
</reference>
<evidence type="ECO:0000313" key="2">
    <source>
        <dbReference type="EMBL" id="KAK8572136.1"/>
    </source>
</evidence>
<dbReference type="Proteomes" id="UP001472677">
    <property type="component" value="Unassembled WGS sequence"/>
</dbReference>
<proteinExistence type="predicted"/>
<evidence type="ECO:0000256" key="1">
    <source>
        <dbReference type="SAM" id="MobiDB-lite"/>
    </source>
</evidence>
<evidence type="ECO:0000313" key="3">
    <source>
        <dbReference type="Proteomes" id="UP001472677"/>
    </source>
</evidence>
<gene>
    <name evidence="2" type="ORF">V6N12_028198</name>
</gene>
<comment type="caution">
    <text evidence="2">The sequence shown here is derived from an EMBL/GenBank/DDBJ whole genome shotgun (WGS) entry which is preliminary data.</text>
</comment>
<protein>
    <submittedName>
        <fullName evidence="2">Uncharacterized protein</fullName>
    </submittedName>
</protein>